<protein>
    <recommendedName>
        <fullName evidence="2">DUF7489 domain-containing protein</fullName>
    </recommendedName>
</protein>
<organism evidence="3">
    <name type="scientific">candidate division CPR3 bacterium</name>
    <dbReference type="NCBI Taxonomy" id="2268181"/>
    <lineage>
        <taxon>Bacteria</taxon>
        <taxon>Bacteria division CPR3</taxon>
    </lineage>
</organism>
<sequence>MSNLPLIILLIFISPAILFLLLVAKLFLKGKAASWEGVVVDKGHVVREKGSQRGAILRVGQEKREHFYHIKVQLDNGETHAIAVPAKMYEEIKVGDRLKKEKGALWPRKI</sequence>
<comment type="caution">
    <text evidence="3">The sequence shown here is derived from an EMBL/GenBank/DDBJ whole genome shotgun (WGS) entry which is preliminary data.</text>
</comment>
<feature type="domain" description="DUF7489" evidence="2">
    <location>
        <begin position="32"/>
        <end position="109"/>
    </location>
</feature>
<gene>
    <name evidence="3" type="ORF">ENT43_03485</name>
</gene>
<name>A0A7C4R3L0_UNCC3</name>
<reference evidence="3" key="1">
    <citation type="journal article" date="2020" name="mSystems">
        <title>Genome- and Community-Level Interaction Insights into Carbon Utilization and Element Cycling Functions of Hydrothermarchaeota in Hydrothermal Sediment.</title>
        <authorList>
            <person name="Zhou Z."/>
            <person name="Liu Y."/>
            <person name="Xu W."/>
            <person name="Pan J."/>
            <person name="Luo Z.H."/>
            <person name="Li M."/>
        </authorList>
    </citation>
    <scope>NUCLEOTIDE SEQUENCE [LARGE SCALE GENOMIC DNA]</scope>
    <source>
        <strain evidence="3">SpSt-579</strain>
    </source>
</reference>
<dbReference type="EMBL" id="DSYQ01000017">
    <property type="protein sequence ID" value="HGT71295.1"/>
    <property type="molecule type" value="Genomic_DNA"/>
</dbReference>
<evidence type="ECO:0000313" key="3">
    <source>
        <dbReference type="EMBL" id="HGT71295.1"/>
    </source>
</evidence>
<evidence type="ECO:0000259" key="2">
    <source>
        <dbReference type="Pfam" id="PF24315"/>
    </source>
</evidence>
<dbReference type="Pfam" id="PF24315">
    <property type="entry name" value="DUF7489"/>
    <property type="match status" value="1"/>
</dbReference>
<evidence type="ECO:0000256" key="1">
    <source>
        <dbReference type="SAM" id="Phobius"/>
    </source>
</evidence>
<accession>A0A7C4R3L0</accession>
<keyword evidence="1" id="KW-1133">Transmembrane helix</keyword>
<dbReference type="AlphaFoldDB" id="A0A7C4R3L0"/>
<keyword evidence="1" id="KW-0472">Membrane</keyword>
<keyword evidence="1" id="KW-0812">Transmembrane</keyword>
<proteinExistence type="predicted"/>
<dbReference type="InterPro" id="IPR055912">
    <property type="entry name" value="DUF7489"/>
</dbReference>
<feature type="transmembrane region" description="Helical" evidence="1">
    <location>
        <begin position="6"/>
        <end position="28"/>
    </location>
</feature>